<evidence type="ECO:0000313" key="3">
    <source>
        <dbReference type="EMBL" id="VFK06155.1"/>
    </source>
</evidence>
<protein>
    <recommendedName>
        <fullName evidence="4">Response regulator receiver domain-containing protein</fullName>
    </recommendedName>
</protein>
<dbReference type="AlphaFoldDB" id="A0A450RXT2"/>
<proteinExistence type="predicted"/>
<dbReference type="Gene3D" id="3.40.50.2300">
    <property type="match status" value="1"/>
</dbReference>
<dbReference type="EMBL" id="CAADEZ010000012">
    <property type="protein sequence ID" value="VFJ43918.1"/>
    <property type="molecule type" value="Genomic_DNA"/>
</dbReference>
<dbReference type="EMBL" id="CAADFA010000009">
    <property type="protein sequence ID" value="VFJ44258.1"/>
    <property type="molecule type" value="Genomic_DNA"/>
</dbReference>
<dbReference type="InterPro" id="IPR011006">
    <property type="entry name" value="CheY-like_superfamily"/>
</dbReference>
<accession>A0A450RXT2</accession>
<sequence>MASLTESRRYLFIDDIPQYLRIYLKILRNAGHSVEIIDNIGAGWTRIECDGPFHLVLIDLGLDRKIREFDREYEEIIDTLRAQGYGSLPISGQVLGLRLWRRRKEMQQRYCYLTNHPQLWLANLNPDDPEFGGEKPEILRDMVLDKSDLWSRNIEEKFQRAHQVWEDEQWLR</sequence>
<reference evidence="1" key="1">
    <citation type="submission" date="2019-02" db="EMBL/GenBank/DDBJ databases">
        <authorList>
            <person name="Gruber-Vodicka R. H."/>
            <person name="Seah K. B. B."/>
        </authorList>
    </citation>
    <scope>NUCLEOTIDE SEQUENCE</scope>
    <source>
        <strain evidence="1">BECK_BZ163</strain>
        <strain evidence="3">BECK_BZ164</strain>
        <strain evidence="2">BECK_BZ165</strain>
    </source>
</reference>
<evidence type="ECO:0000313" key="1">
    <source>
        <dbReference type="EMBL" id="VFJ43918.1"/>
    </source>
</evidence>
<dbReference type="SUPFAM" id="SSF52172">
    <property type="entry name" value="CheY-like"/>
    <property type="match status" value="1"/>
</dbReference>
<organism evidence="1">
    <name type="scientific">Candidatus Kentrum sp. FM</name>
    <dbReference type="NCBI Taxonomy" id="2126340"/>
    <lineage>
        <taxon>Bacteria</taxon>
        <taxon>Pseudomonadati</taxon>
        <taxon>Pseudomonadota</taxon>
        <taxon>Gammaproteobacteria</taxon>
        <taxon>Candidatus Kentrum</taxon>
    </lineage>
</organism>
<evidence type="ECO:0008006" key="4">
    <source>
        <dbReference type="Google" id="ProtNLM"/>
    </source>
</evidence>
<dbReference type="EMBL" id="CAADFL010000011">
    <property type="protein sequence ID" value="VFK06155.1"/>
    <property type="molecule type" value="Genomic_DNA"/>
</dbReference>
<name>A0A450RXT2_9GAMM</name>
<gene>
    <name evidence="1" type="ORF">BECKFM1743A_GA0114220_100127</name>
    <name evidence="3" type="ORF">BECKFM1743B_GA0114221_1001110</name>
    <name evidence="2" type="ORF">BECKFM1743C_GA0114222_1000910</name>
</gene>
<evidence type="ECO:0000313" key="2">
    <source>
        <dbReference type="EMBL" id="VFJ44258.1"/>
    </source>
</evidence>